<dbReference type="Proteomes" id="UP000653454">
    <property type="component" value="Unassembled WGS sequence"/>
</dbReference>
<gene>
    <name evidence="5" type="ORF">PLXY2_LOCUS14766</name>
</gene>
<name>A0A8S4G612_PLUXY</name>
<evidence type="ECO:0000256" key="1">
    <source>
        <dbReference type="ARBA" id="ARBA00008045"/>
    </source>
</evidence>
<reference evidence="5" key="1">
    <citation type="submission" date="2020-11" db="EMBL/GenBank/DDBJ databases">
        <authorList>
            <person name="Whiteford S."/>
        </authorList>
    </citation>
    <scope>NUCLEOTIDE SEQUENCE</scope>
</reference>
<comment type="caution">
    <text evidence="5">The sequence shown here is derived from an EMBL/GenBank/DDBJ whole genome shotgun (WGS) entry which is preliminary data.</text>
</comment>
<dbReference type="InterPro" id="IPR002777">
    <property type="entry name" value="PFD_beta-like"/>
</dbReference>
<dbReference type="Gene3D" id="1.10.287.370">
    <property type="match status" value="1"/>
</dbReference>
<dbReference type="SUPFAM" id="SSF46579">
    <property type="entry name" value="Prefoldin"/>
    <property type="match status" value="1"/>
</dbReference>
<comment type="subunit">
    <text evidence="2">Heterohexamer of two PFD-alpha type and four PFD-beta type subunits.</text>
</comment>
<proteinExistence type="inferred from homology"/>
<evidence type="ECO:0000256" key="2">
    <source>
        <dbReference type="ARBA" id="ARBA00011695"/>
    </source>
</evidence>
<dbReference type="GO" id="GO:0051082">
    <property type="term" value="F:unfolded protein binding"/>
    <property type="evidence" value="ECO:0007669"/>
    <property type="project" value="InterPro"/>
</dbReference>
<keyword evidence="6" id="KW-1185">Reference proteome</keyword>
<dbReference type="AlphaFoldDB" id="A0A8S4G612"/>
<accession>A0A8S4G612</accession>
<evidence type="ECO:0000256" key="4">
    <source>
        <dbReference type="ARBA" id="ARBA00024667"/>
    </source>
</evidence>
<dbReference type="Pfam" id="PF01920">
    <property type="entry name" value="Prefoldin_2"/>
    <property type="match status" value="1"/>
</dbReference>
<dbReference type="GO" id="GO:0016272">
    <property type="term" value="C:prefoldin complex"/>
    <property type="evidence" value="ECO:0007669"/>
    <property type="project" value="InterPro"/>
</dbReference>
<dbReference type="OrthoDB" id="29646at2759"/>
<organism evidence="5 6">
    <name type="scientific">Plutella xylostella</name>
    <name type="common">Diamondback moth</name>
    <name type="synonym">Plutella maculipennis</name>
    <dbReference type="NCBI Taxonomy" id="51655"/>
    <lineage>
        <taxon>Eukaryota</taxon>
        <taxon>Metazoa</taxon>
        <taxon>Ecdysozoa</taxon>
        <taxon>Arthropoda</taxon>
        <taxon>Hexapoda</taxon>
        <taxon>Insecta</taxon>
        <taxon>Pterygota</taxon>
        <taxon>Neoptera</taxon>
        <taxon>Endopterygota</taxon>
        <taxon>Lepidoptera</taxon>
        <taxon>Glossata</taxon>
        <taxon>Ditrysia</taxon>
        <taxon>Yponomeutoidea</taxon>
        <taxon>Plutellidae</taxon>
        <taxon>Plutella</taxon>
    </lineage>
</organism>
<sequence length="148" mass="15875">MAAAASSSKSAPKGGKKTNEEVIAGFQALRAEQRQLATKISELEMDLNEHKIVSETLAGVEGTRRCFRMVGGILVESTVADVLPELEGTRQRLPDAITALTAQLQEKGKQINEYIETHNIRIQKGSEPPAPEPAAAADRNKNVLVASA</sequence>
<evidence type="ECO:0000313" key="6">
    <source>
        <dbReference type="Proteomes" id="UP000653454"/>
    </source>
</evidence>
<dbReference type="PANTHER" id="PTHR13303">
    <property type="entry name" value="PREFOLDIN SUBUNIT 2"/>
    <property type="match status" value="1"/>
</dbReference>
<dbReference type="EMBL" id="CAJHNJ030000145">
    <property type="protein sequence ID" value="CAG9136535.1"/>
    <property type="molecule type" value="Genomic_DNA"/>
</dbReference>
<dbReference type="CDD" id="cd23163">
    <property type="entry name" value="Prefoldin_2"/>
    <property type="match status" value="1"/>
</dbReference>
<dbReference type="FunFam" id="1.10.287.370:FF:000002">
    <property type="entry name" value="Prefoldin subunit 2"/>
    <property type="match status" value="1"/>
</dbReference>
<evidence type="ECO:0000313" key="5">
    <source>
        <dbReference type="EMBL" id="CAG9136535.1"/>
    </source>
</evidence>
<protein>
    <submittedName>
        <fullName evidence="5">(diamondback moth) hypothetical protein</fullName>
    </submittedName>
</protein>
<keyword evidence="3" id="KW-0143">Chaperone</keyword>
<evidence type="ECO:0000256" key="3">
    <source>
        <dbReference type="ARBA" id="ARBA00023186"/>
    </source>
</evidence>
<dbReference type="InterPro" id="IPR027235">
    <property type="entry name" value="PFD2"/>
</dbReference>
<dbReference type="InterPro" id="IPR009053">
    <property type="entry name" value="Prefoldin"/>
</dbReference>
<dbReference type="GO" id="GO:0006457">
    <property type="term" value="P:protein folding"/>
    <property type="evidence" value="ECO:0007669"/>
    <property type="project" value="InterPro"/>
</dbReference>
<comment type="similarity">
    <text evidence="1">Belongs to the prefoldin subunit beta family.</text>
</comment>
<comment type="function">
    <text evidence="4">Binds specifically to cytosolic chaperonin (c-CPN) and transfers target proteins to it. Binds to nascent polypeptide chain and promotes folding in an environment in which there are many competing pathways for nonnative proteins.</text>
</comment>
<dbReference type="KEGG" id="pxy:105394487"/>